<evidence type="ECO:0008006" key="3">
    <source>
        <dbReference type="Google" id="ProtNLM"/>
    </source>
</evidence>
<protein>
    <recommendedName>
        <fullName evidence="3">Outer membrane protein beta-barrel domain-containing protein</fullName>
    </recommendedName>
</protein>
<reference evidence="1 2" key="1">
    <citation type="submission" date="2022-08" db="EMBL/GenBank/DDBJ databases">
        <title>Algoriphagus sp. CAU 1643 isolated from mud.</title>
        <authorList>
            <person name="Kim W."/>
        </authorList>
    </citation>
    <scope>NUCLEOTIDE SEQUENCE [LARGE SCALE GENOMIC DNA]</scope>
    <source>
        <strain evidence="1 2">CAU 1643</strain>
    </source>
</reference>
<evidence type="ECO:0000313" key="1">
    <source>
        <dbReference type="EMBL" id="MCS5490266.1"/>
    </source>
</evidence>
<dbReference type="RefSeq" id="WP_259413938.1">
    <property type="nucleotide sequence ID" value="NZ_JANWGH010000001.1"/>
</dbReference>
<comment type="caution">
    <text evidence="1">The sequence shown here is derived from an EMBL/GenBank/DDBJ whole genome shotgun (WGS) entry which is preliminary data.</text>
</comment>
<proteinExistence type="predicted"/>
<sequence length="198" mass="22489">MEKSRIGIIAFVILFVFSFQSFAQQGSGLGIKFGTNYNTSGKYFKDLGKVWEDPLGNVGYHAGLFYTMNSYDIYLRPELVYTETRFQTVNGEAFSKRLDVPVLVGIRLFQVLTAFGGPSAHYTLKDNFLPSQVDEFNKRLRLGYQFGLGVAIGPVGLDLRYEREFNDQKINLERILGQDRSFRSQQIILAVSLRIFGP</sequence>
<dbReference type="Proteomes" id="UP001206788">
    <property type="component" value="Unassembled WGS sequence"/>
</dbReference>
<name>A0ABT2G712_9BACT</name>
<accession>A0ABT2G712</accession>
<dbReference type="EMBL" id="JANWGH010000001">
    <property type="protein sequence ID" value="MCS5490266.1"/>
    <property type="molecule type" value="Genomic_DNA"/>
</dbReference>
<evidence type="ECO:0000313" key="2">
    <source>
        <dbReference type="Proteomes" id="UP001206788"/>
    </source>
</evidence>
<gene>
    <name evidence="1" type="ORF">NY014_07485</name>
</gene>
<organism evidence="1 2">
    <name type="scientific">Algoriphagus limi</name>
    <dbReference type="NCBI Taxonomy" id="2975273"/>
    <lineage>
        <taxon>Bacteria</taxon>
        <taxon>Pseudomonadati</taxon>
        <taxon>Bacteroidota</taxon>
        <taxon>Cytophagia</taxon>
        <taxon>Cytophagales</taxon>
        <taxon>Cyclobacteriaceae</taxon>
        <taxon>Algoriphagus</taxon>
    </lineage>
</organism>
<keyword evidence="2" id="KW-1185">Reference proteome</keyword>